<dbReference type="EMBL" id="BAABFO010000009">
    <property type="protein sequence ID" value="GAA4332268.1"/>
    <property type="molecule type" value="Genomic_DNA"/>
</dbReference>
<evidence type="ECO:0000313" key="5">
    <source>
        <dbReference type="Proteomes" id="UP001501671"/>
    </source>
</evidence>
<evidence type="ECO:0000313" key="4">
    <source>
        <dbReference type="EMBL" id="GAA4332268.1"/>
    </source>
</evidence>
<name>A0ABP8H026_9BURK</name>
<dbReference type="InterPro" id="IPR042188">
    <property type="entry name" value="MmgE/PrpD_sf_2"/>
</dbReference>
<dbReference type="SUPFAM" id="SSF103378">
    <property type="entry name" value="2-methylcitrate dehydratase PrpD"/>
    <property type="match status" value="1"/>
</dbReference>
<dbReference type="Pfam" id="PF19305">
    <property type="entry name" value="MmgE_PrpD_C"/>
    <property type="match status" value="1"/>
</dbReference>
<dbReference type="RefSeq" id="WP_345249287.1">
    <property type="nucleotide sequence ID" value="NZ_BAABFO010000009.1"/>
</dbReference>
<dbReference type="Gene3D" id="3.30.1330.120">
    <property type="entry name" value="2-methylcitrate dehydratase PrpD"/>
    <property type="match status" value="1"/>
</dbReference>
<protein>
    <submittedName>
        <fullName evidence="4">MmgE/PrpD family protein</fullName>
    </submittedName>
</protein>
<dbReference type="InterPro" id="IPR005656">
    <property type="entry name" value="MmgE_PrpD"/>
</dbReference>
<comment type="similarity">
    <text evidence="1">Belongs to the PrpD family.</text>
</comment>
<proteinExistence type="inferred from homology"/>
<dbReference type="InterPro" id="IPR036148">
    <property type="entry name" value="MmgE/PrpD_sf"/>
</dbReference>
<sequence>MAKQQADFNDTYSRGIARFVAGLEYDAIPAEVRERTKLLLLDAFACGLYGAGLQWSEILQRSLGRLDDTRACTVWGTGQRLSAPNAALVNGTQVQGFELDDAHHRGVVHLGAATLPGLVAIAEARGGMSGKDFLTATIAAYEVGPRVGICMTPDHIGQGWHPAGTIGVFAAAAGAARALRLDVERTIHTLGHAGTQSSGLMAAQYGAMVKRVHAGHSAQCGVLGAFMAEDGLTGIRNVFECEYGGFCTTFSRSTDRFKLEELTAGLGQVWETMNVSLKFYSCVFSGHTALDAIREIQDERPFGPDDFEKIVVHGSQVTVDHVGWKYHPEGMTAAQLNLPFCIATLLLEGDVFVDQFTQEAIFDPRRIALADKVEVVNDPAITARGGRYRHMVRVEVFFKDGTKLERTVETSRGSEKRFAPAADIVSKFEKLVRHVLPEAQMAELRDTVLNLDRLDDAAPLGRLLARR</sequence>
<feature type="domain" description="MmgE/PrpD N-terminal" evidence="2">
    <location>
        <begin position="16"/>
        <end position="252"/>
    </location>
</feature>
<organism evidence="4 5">
    <name type="scientific">Pigmentiphaga soli</name>
    <dbReference type="NCBI Taxonomy" id="1007095"/>
    <lineage>
        <taxon>Bacteria</taxon>
        <taxon>Pseudomonadati</taxon>
        <taxon>Pseudomonadota</taxon>
        <taxon>Betaproteobacteria</taxon>
        <taxon>Burkholderiales</taxon>
        <taxon>Alcaligenaceae</taxon>
        <taxon>Pigmentiphaga</taxon>
    </lineage>
</organism>
<dbReference type="Pfam" id="PF03972">
    <property type="entry name" value="MmgE_PrpD_N"/>
    <property type="match status" value="1"/>
</dbReference>
<comment type="caution">
    <text evidence="4">The sequence shown here is derived from an EMBL/GenBank/DDBJ whole genome shotgun (WGS) entry which is preliminary data.</text>
</comment>
<keyword evidence="5" id="KW-1185">Reference proteome</keyword>
<dbReference type="InterPro" id="IPR045337">
    <property type="entry name" value="MmgE_PrpD_C"/>
</dbReference>
<feature type="domain" description="MmgE/PrpD C-terminal" evidence="3">
    <location>
        <begin position="280"/>
        <end position="451"/>
    </location>
</feature>
<reference evidence="5" key="1">
    <citation type="journal article" date="2019" name="Int. J. Syst. Evol. Microbiol.">
        <title>The Global Catalogue of Microorganisms (GCM) 10K type strain sequencing project: providing services to taxonomists for standard genome sequencing and annotation.</title>
        <authorList>
            <consortium name="The Broad Institute Genomics Platform"/>
            <consortium name="The Broad Institute Genome Sequencing Center for Infectious Disease"/>
            <person name="Wu L."/>
            <person name="Ma J."/>
        </authorList>
    </citation>
    <scope>NUCLEOTIDE SEQUENCE [LARGE SCALE GENOMIC DNA]</scope>
    <source>
        <strain evidence="5">JCM 17666</strain>
    </source>
</reference>
<evidence type="ECO:0000259" key="3">
    <source>
        <dbReference type="Pfam" id="PF19305"/>
    </source>
</evidence>
<dbReference type="InterPro" id="IPR045336">
    <property type="entry name" value="MmgE_PrpD_N"/>
</dbReference>
<gene>
    <name evidence="4" type="ORF">GCM10023144_22010</name>
</gene>
<evidence type="ECO:0000259" key="2">
    <source>
        <dbReference type="Pfam" id="PF03972"/>
    </source>
</evidence>
<accession>A0ABP8H026</accession>
<evidence type="ECO:0000256" key="1">
    <source>
        <dbReference type="ARBA" id="ARBA00006174"/>
    </source>
</evidence>
<dbReference type="Gene3D" id="1.10.4100.10">
    <property type="entry name" value="2-methylcitrate dehydratase PrpD"/>
    <property type="match status" value="1"/>
</dbReference>
<dbReference type="InterPro" id="IPR042183">
    <property type="entry name" value="MmgE/PrpD_sf_1"/>
</dbReference>
<dbReference type="Proteomes" id="UP001501671">
    <property type="component" value="Unassembled WGS sequence"/>
</dbReference>
<dbReference type="PANTHER" id="PTHR16943:SF8">
    <property type="entry name" value="2-METHYLCITRATE DEHYDRATASE"/>
    <property type="match status" value="1"/>
</dbReference>
<dbReference type="PANTHER" id="PTHR16943">
    <property type="entry name" value="2-METHYLCITRATE DEHYDRATASE-RELATED"/>
    <property type="match status" value="1"/>
</dbReference>